<keyword evidence="1 6" id="KW-0540">Nuclease</keyword>
<dbReference type="PANTHER" id="PTHR11472:SF34">
    <property type="entry name" value="REGULATOR OF TELOMERE ELONGATION HELICASE 1"/>
    <property type="match status" value="1"/>
</dbReference>
<dbReference type="InterPro" id="IPR027417">
    <property type="entry name" value="P-loop_NTPase"/>
</dbReference>
<dbReference type="GO" id="GO:0003678">
    <property type="term" value="F:DNA helicase activity"/>
    <property type="evidence" value="ECO:0007669"/>
    <property type="project" value="TreeGrafter"/>
</dbReference>
<dbReference type="GO" id="GO:0016818">
    <property type="term" value="F:hydrolase activity, acting on acid anhydrides, in phosphorus-containing anhydrides"/>
    <property type="evidence" value="ECO:0007669"/>
    <property type="project" value="InterPro"/>
</dbReference>
<evidence type="ECO:0000256" key="6">
    <source>
        <dbReference type="HAMAP-Rule" id="MF_02206"/>
    </source>
</evidence>
<dbReference type="CDD" id="cd06127">
    <property type="entry name" value="DEDDh"/>
    <property type="match status" value="1"/>
</dbReference>
<dbReference type="Gene3D" id="3.30.420.10">
    <property type="entry name" value="Ribonuclease H-like superfamily/Ribonuclease H"/>
    <property type="match status" value="1"/>
</dbReference>
<dbReference type="AlphaFoldDB" id="A0A942TCV9"/>
<dbReference type="HAMAP" id="MF_02206">
    <property type="entry name" value="DinG_exonucl"/>
    <property type="match status" value="1"/>
</dbReference>
<dbReference type="SMART" id="SM00491">
    <property type="entry name" value="HELICc2"/>
    <property type="match status" value="1"/>
</dbReference>
<dbReference type="RefSeq" id="WP_213123653.1">
    <property type="nucleotide sequence ID" value="NZ_JAGYPG010000001.1"/>
</dbReference>
<evidence type="ECO:0000256" key="8">
    <source>
        <dbReference type="SAM" id="Coils"/>
    </source>
</evidence>
<feature type="domain" description="Helicase ATP-binding" evidence="9">
    <location>
        <begin position="248"/>
        <end position="510"/>
    </location>
</feature>
<dbReference type="InterPro" id="IPR012337">
    <property type="entry name" value="RNaseH-like_sf"/>
</dbReference>
<dbReference type="InterPro" id="IPR014013">
    <property type="entry name" value="Helic_SF1/SF2_ATP-bd_DinG/Rad3"/>
</dbReference>
<dbReference type="NCBIfam" id="NF005981">
    <property type="entry name" value="PRK08074.1"/>
    <property type="match status" value="1"/>
</dbReference>
<name>A0A942TCV9_9BACI</name>
<evidence type="ECO:0000313" key="10">
    <source>
        <dbReference type="EMBL" id="MBS4194476.1"/>
    </source>
</evidence>
<keyword evidence="10" id="KW-0347">Helicase</keyword>
<dbReference type="Gene3D" id="3.40.50.300">
    <property type="entry name" value="P-loop containing nucleotide triphosphate hydrolases"/>
    <property type="match status" value="2"/>
</dbReference>
<accession>A0A942TCV9</accession>
<dbReference type="NCBIfam" id="TIGR00573">
    <property type="entry name" value="dnaq"/>
    <property type="match status" value="1"/>
</dbReference>
<dbReference type="GO" id="GO:0005524">
    <property type="term" value="F:ATP binding"/>
    <property type="evidence" value="ECO:0007669"/>
    <property type="project" value="UniProtKB-UniRule"/>
</dbReference>
<evidence type="ECO:0000256" key="2">
    <source>
        <dbReference type="ARBA" id="ARBA00022741"/>
    </source>
</evidence>
<evidence type="ECO:0000256" key="7">
    <source>
        <dbReference type="RuleBase" id="RU364106"/>
    </source>
</evidence>
<dbReference type="Pfam" id="PF00929">
    <property type="entry name" value="RNase_T"/>
    <property type="match status" value="1"/>
</dbReference>
<keyword evidence="8" id="KW-0175">Coiled coil</keyword>
<dbReference type="InterPro" id="IPR006935">
    <property type="entry name" value="Helicase/UvrB_N"/>
</dbReference>
<reference evidence="10 11" key="1">
    <citation type="submission" date="2021-05" db="EMBL/GenBank/DDBJ databases">
        <title>Novel Bacillus species.</title>
        <authorList>
            <person name="Liu G."/>
        </authorList>
    </citation>
    <scope>NUCLEOTIDE SEQUENCE [LARGE SCALE GENOMIC DNA]</scope>
    <source>
        <strain evidence="11">FJAT-49780</strain>
    </source>
</reference>
<sequence length="934" mass="107198">MKHKYVVVDLETTGNTPDRGDCIIQFSAVTIEDLRIVDQYTTFINPGVPIPPFIEELTGINDGMVLDAPEFKNIASKIYDLLQDSIFVAHNVFFDLGFLRNELEKSGYANFAIDSVDTVEFAKIIFPSAPSYKLSELADMLQLEHDNPHQADSDALVTAELLLILLERAKALPLITLEKLSDMAYSLKSDMYIVFQSLLEEKRKNIENLQDDLEVYRGIALKKKTIQQSYTDEITPNYPWDTEEKIQLFSLHMKDFKHRPGQMEMMDTVYESFIQKKHAVIEAGTGTGKTLGYLLPSIFFAKTERKPVVISTYTIQMQDQILNYEIARLKKMIPFQFQIAILKGRSNYINMLKFEQSLYDKDPHYDTVLTKMQLLVWLVQTETGDMEELNVSSGGRLYKQRIKHDGWFFQMEKDPWFSHDFYIHARNLAQNADVVITNHSMLLVDANKDQSILPEYKYAVIDEAHNLEKAARSCFGKKLEYNSIKFWIGRLGTLEKSQLFNKLEKLLDKKGLSPSLHSFEMDHIISQLDLEIDDLFNMIGIKLSKLNGRKSNKNTKQQLRITEEMNSDRQWLPLVLCAERVYDYHRTISKALETRLSLIKNDDIKISESEQAFVEEINTFIRDWIKIGEKIQQFFLTSSSQNVKWVEGDIRALPNSIGVFTQPISPGDELFTTFFKNKNSVIMTSATLTVNSSFNYYINELGLKKQNLVEKIIRSPFDYKEMVNLLVPSDLPEVRGTVNDDYIEAMANHIISIAGATDGRMLVLFTSYDMLRKTYQLIKESLALEDFVILAQGITGGSRTRLTRNFQQFNKSILFGTSSFWEGVDIPGKDLSCLVIVRLPFSPPDEPITAAKYELIRNEGRNPFSDFALPEAVIRFKQGFGRLIRTETDRGVVIILDRRIDTTSYGKTFLQSIPNISIERGPIKSILSSIENWL</sequence>
<proteinExistence type="inferred from homology"/>
<dbReference type="InterPro" id="IPR014001">
    <property type="entry name" value="Helicase_ATP-bd"/>
</dbReference>
<dbReference type="EMBL" id="JAGYPG010000001">
    <property type="protein sequence ID" value="MBS4194476.1"/>
    <property type="molecule type" value="Genomic_DNA"/>
</dbReference>
<dbReference type="InterPro" id="IPR006054">
    <property type="entry name" value="DnaQ"/>
</dbReference>
<comment type="caution">
    <text evidence="10">The sequence shown here is derived from an EMBL/GenBank/DDBJ whole genome shotgun (WGS) entry which is preliminary data.</text>
</comment>
<feature type="short sequence motif" description="DEAH box" evidence="6">
    <location>
        <begin position="462"/>
        <end position="465"/>
    </location>
</feature>
<dbReference type="EC" id="3.1.-.-" evidence="6 7"/>
<dbReference type="SUPFAM" id="SSF52540">
    <property type="entry name" value="P-loop containing nucleoside triphosphate hydrolases"/>
    <property type="match status" value="2"/>
</dbReference>
<feature type="binding site" evidence="6">
    <location>
        <begin position="283"/>
        <end position="290"/>
    </location>
    <ligand>
        <name>ATP</name>
        <dbReference type="ChEBI" id="CHEBI:30616"/>
    </ligand>
</feature>
<dbReference type="InterPro" id="IPR036397">
    <property type="entry name" value="RNaseH_sf"/>
</dbReference>
<dbReference type="Proteomes" id="UP000681414">
    <property type="component" value="Unassembled WGS sequence"/>
</dbReference>
<dbReference type="FunFam" id="3.30.420.10:FF:000045">
    <property type="entry name" value="3'-5' exonuclease DinG"/>
    <property type="match status" value="1"/>
</dbReference>
<comment type="function">
    <text evidence="6 7">3'-5' exonuclease.</text>
</comment>
<dbReference type="FunFam" id="3.40.50.300:FF:000437">
    <property type="entry name" value="ATP-dependent DNA helicase DinG"/>
    <property type="match status" value="1"/>
</dbReference>
<dbReference type="SMART" id="SM00479">
    <property type="entry name" value="EXOIII"/>
    <property type="match status" value="1"/>
</dbReference>
<dbReference type="InterPro" id="IPR045028">
    <property type="entry name" value="DinG/Rad3-like"/>
</dbReference>
<keyword evidence="11" id="KW-1185">Reference proteome</keyword>
<dbReference type="GO" id="GO:0008408">
    <property type="term" value="F:3'-5' exonuclease activity"/>
    <property type="evidence" value="ECO:0007669"/>
    <property type="project" value="UniProtKB-UniRule"/>
</dbReference>
<dbReference type="SUPFAM" id="SSF53098">
    <property type="entry name" value="Ribonuclease H-like"/>
    <property type="match status" value="1"/>
</dbReference>
<feature type="coiled-coil region" evidence="8">
    <location>
        <begin position="192"/>
        <end position="219"/>
    </location>
</feature>
<dbReference type="Pfam" id="PF04851">
    <property type="entry name" value="ResIII"/>
    <property type="match status" value="1"/>
</dbReference>
<keyword evidence="3 6" id="KW-0378">Hydrolase</keyword>
<dbReference type="PANTHER" id="PTHR11472">
    <property type="entry name" value="DNA REPAIR DEAD HELICASE RAD3/XP-D SUBFAMILY MEMBER"/>
    <property type="match status" value="1"/>
</dbReference>
<dbReference type="InterPro" id="IPR006310">
    <property type="entry name" value="DinG"/>
</dbReference>
<keyword evidence="5 6" id="KW-0067">ATP-binding</keyword>
<dbReference type="NCBIfam" id="TIGR01407">
    <property type="entry name" value="dinG_rel"/>
    <property type="match status" value="1"/>
</dbReference>
<keyword evidence="2 6" id="KW-0547">Nucleotide-binding</keyword>
<gene>
    <name evidence="6 7 10" type="primary">dinG</name>
    <name evidence="10" type="ORF">KHA97_05250</name>
</gene>
<dbReference type="GO" id="GO:0003677">
    <property type="term" value="F:DNA binding"/>
    <property type="evidence" value="ECO:0007669"/>
    <property type="project" value="InterPro"/>
</dbReference>
<evidence type="ECO:0000313" key="11">
    <source>
        <dbReference type="Proteomes" id="UP000681414"/>
    </source>
</evidence>
<evidence type="ECO:0000256" key="3">
    <source>
        <dbReference type="ARBA" id="ARBA00022801"/>
    </source>
</evidence>
<dbReference type="PROSITE" id="PS51193">
    <property type="entry name" value="HELICASE_ATP_BIND_2"/>
    <property type="match status" value="1"/>
</dbReference>
<dbReference type="GO" id="GO:0006260">
    <property type="term" value="P:DNA replication"/>
    <property type="evidence" value="ECO:0007669"/>
    <property type="project" value="InterPro"/>
</dbReference>
<dbReference type="Pfam" id="PF13307">
    <property type="entry name" value="Helicase_C_2"/>
    <property type="match status" value="1"/>
</dbReference>
<evidence type="ECO:0000256" key="5">
    <source>
        <dbReference type="ARBA" id="ARBA00022840"/>
    </source>
</evidence>
<dbReference type="GO" id="GO:0003887">
    <property type="term" value="F:DNA-directed DNA polymerase activity"/>
    <property type="evidence" value="ECO:0007669"/>
    <property type="project" value="InterPro"/>
</dbReference>
<dbReference type="SMART" id="SM00487">
    <property type="entry name" value="DEXDc"/>
    <property type="match status" value="1"/>
</dbReference>
<comment type="similarity">
    <text evidence="6 7">Belongs to the helicase family. DinG subfamily. Type 2 sub-subfamily.</text>
</comment>
<dbReference type="InterPro" id="IPR013520">
    <property type="entry name" value="Ribonucl_H"/>
</dbReference>
<protein>
    <recommendedName>
        <fullName evidence="6 7">3'-5' exonuclease DinG</fullName>
        <ecNumber evidence="6 7">3.1.-.-</ecNumber>
    </recommendedName>
</protein>
<evidence type="ECO:0000256" key="1">
    <source>
        <dbReference type="ARBA" id="ARBA00022722"/>
    </source>
</evidence>
<organism evidence="10 11">
    <name type="scientific">Lederbergia citri</name>
    <dbReference type="NCBI Taxonomy" id="2833580"/>
    <lineage>
        <taxon>Bacteria</taxon>
        <taxon>Bacillati</taxon>
        <taxon>Bacillota</taxon>
        <taxon>Bacilli</taxon>
        <taxon>Bacillales</taxon>
        <taxon>Bacillaceae</taxon>
        <taxon>Lederbergia</taxon>
    </lineage>
</organism>
<keyword evidence="4 6" id="KW-0269">Exonuclease</keyword>
<dbReference type="InterPro" id="IPR006555">
    <property type="entry name" value="ATP-dep_Helicase_C"/>
</dbReference>
<evidence type="ECO:0000256" key="4">
    <source>
        <dbReference type="ARBA" id="ARBA00022839"/>
    </source>
</evidence>
<evidence type="ECO:0000259" key="9">
    <source>
        <dbReference type="PROSITE" id="PS51193"/>
    </source>
</evidence>